<protein>
    <submittedName>
        <fullName evidence="1">Uncharacterized protein</fullName>
    </submittedName>
</protein>
<dbReference type="Proteomes" id="UP000000849">
    <property type="component" value="Chromosome"/>
</dbReference>
<keyword evidence="2" id="KW-1185">Reference proteome</keyword>
<evidence type="ECO:0000313" key="2">
    <source>
        <dbReference type="Proteomes" id="UP000000849"/>
    </source>
</evidence>
<dbReference type="KEGG" id="cfl:Cfla_1422"/>
<reference evidence="1 2" key="1">
    <citation type="journal article" date="2010" name="Stand. Genomic Sci.">
        <title>Complete genome sequence of Cellulomonas flavigena type strain (134).</title>
        <authorList>
            <person name="Abt B."/>
            <person name="Foster B."/>
            <person name="Lapidus A."/>
            <person name="Clum A."/>
            <person name="Sun H."/>
            <person name="Pukall R."/>
            <person name="Lucas S."/>
            <person name="Glavina Del Rio T."/>
            <person name="Nolan M."/>
            <person name="Tice H."/>
            <person name="Cheng J.F."/>
            <person name="Pitluck S."/>
            <person name="Liolios K."/>
            <person name="Ivanova N."/>
            <person name="Mavromatis K."/>
            <person name="Ovchinnikova G."/>
            <person name="Pati A."/>
            <person name="Goodwin L."/>
            <person name="Chen A."/>
            <person name="Palaniappan K."/>
            <person name="Land M."/>
            <person name="Hauser L."/>
            <person name="Chang Y.J."/>
            <person name="Jeffries C.D."/>
            <person name="Rohde M."/>
            <person name="Goker M."/>
            <person name="Woyke T."/>
            <person name="Bristow J."/>
            <person name="Eisen J.A."/>
            <person name="Markowitz V."/>
            <person name="Hugenholtz P."/>
            <person name="Kyrpides N.C."/>
            <person name="Klenk H.P."/>
        </authorList>
    </citation>
    <scope>NUCLEOTIDE SEQUENCE [LARGE SCALE GENOMIC DNA]</scope>
    <source>
        <strain evidence="2">ATCC 482 / DSM 20109 / BCRC 11376 / JCM 18109 / NBRC 3775 / NCIMB 8073 / NRS 134</strain>
    </source>
</reference>
<gene>
    <name evidence="1" type="ordered locus">Cfla_1422</name>
</gene>
<sequence>MTRPVDWYPLAVLDPVGGDPQRVRSAGQEYARVARQIGRSADDLRAIATEVGGGSAAVEEVAAKATRLADTIERAHGRYAAAGEALQTYADQLADAREIAYAAHASAARALLGAEQVGRGVRRLRERGRCARPIGVGSGPTGQALVVVERRSPGVGDRVRSRPSTT</sequence>
<dbReference type="STRING" id="446466.Cfla_1422"/>
<accession>D5UCK6</accession>
<dbReference type="EMBL" id="CP001964">
    <property type="protein sequence ID" value="ADG74320.1"/>
    <property type="molecule type" value="Genomic_DNA"/>
</dbReference>
<proteinExistence type="predicted"/>
<dbReference type="AlphaFoldDB" id="D5UCK6"/>
<name>D5UCK6_CELFN</name>
<organism evidence="1 2">
    <name type="scientific">Cellulomonas flavigena (strain ATCC 482 / DSM 20109 / BCRC 11376 / JCM 18109 / NBRC 3775 / NCIMB 8073 / NRS 134)</name>
    <dbReference type="NCBI Taxonomy" id="446466"/>
    <lineage>
        <taxon>Bacteria</taxon>
        <taxon>Bacillati</taxon>
        <taxon>Actinomycetota</taxon>
        <taxon>Actinomycetes</taxon>
        <taxon>Micrococcales</taxon>
        <taxon>Cellulomonadaceae</taxon>
        <taxon>Cellulomonas</taxon>
    </lineage>
</organism>
<dbReference type="HOGENOM" id="CLU_1599764_0_0_11"/>
<evidence type="ECO:0000313" key="1">
    <source>
        <dbReference type="EMBL" id="ADG74320.1"/>
    </source>
</evidence>